<evidence type="ECO:0000313" key="5">
    <source>
        <dbReference type="Proteomes" id="UP000054559"/>
    </source>
</evidence>
<dbReference type="InterPro" id="IPR054476">
    <property type="entry name" value="Ltn1_N"/>
</dbReference>
<dbReference type="STRING" id="454286.A0A0J8QL71"/>
<protein>
    <recommendedName>
        <fullName evidence="1">E3 ubiquitin-protein ligase listerin</fullName>
        <ecNumber evidence="1">2.3.2.27</ecNumber>
    </recommendedName>
    <alternativeName>
        <fullName evidence="1">RING-type E3 ubiquitin transferase listerin</fullName>
    </alternativeName>
</protein>
<dbReference type="GO" id="GO:0005829">
    <property type="term" value="C:cytosol"/>
    <property type="evidence" value="ECO:0007669"/>
    <property type="project" value="UniProtKB-UniRule"/>
</dbReference>
<feature type="compositionally biased region" description="Low complexity" evidence="2">
    <location>
        <begin position="9"/>
        <end position="18"/>
    </location>
</feature>
<comment type="similarity">
    <text evidence="1">Belongs to the LTN1 family.</text>
</comment>
<dbReference type="Proteomes" id="UP000054559">
    <property type="component" value="Unassembled WGS sequence"/>
</dbReference>
<dbReference type="EMBL" id="DS268118">
    <property type="protein sequence ID" value="KMU71968.1"/>
    <property type="molecule type" value="Genomic_DNA"/>
</dbReference>
<dbReference type="GO" id="GO:0061630">
    <property type="term" value="F:ubiquitin protein ligase activity"/>
    <property type="evidence" value="ECO:0007669"/>
    <property type="project" value="UniProtKB-UniRule"/>
</dbReference>
<dbReference type="GO" id="GO:1990112">
    <property type="term" value="C:RQC complex"/>
    <property type="evidence" value="ECO:0007669"/>
    <property type="project" value="UniProtKB-UniRule"/>
</dbReference>
<accession>A0A0J8QL71</accession>
<gene>
    <name evidence="4" type="ORF">CISG_00277</name>
</gene>
<dbReference type="PANTHER" id="PTHR12389">
    <property type="entry name" value="ZINC FINGER PROTEIN 294"/>
    <property type="match status" value="1"/>
</dbReference>
<dbReference type="AlphaFoldDB" id="A0A0J8QL71"/>
<dbReference type="EC" id="2.3.2.27" evidence="1"/>
<feature type="domain" description="E3 ubiquitin-protein ligase listerin N-terminal" evidence="3">
    <location>
        <begin position="53"/>
        <end position="104"/>
    </location>
</feature>
<dbReference type="GO" id="GO:0008270">
    <property type="term" value="F:zinc ion binding"/>
    <property type="evidence" value="ECO:0007669"/>
    <property type="project" value="UniProtKB-KW"/>
</dbReference>
<keyword evidence="1" id="KW-0862">Zinc</keyword>
<dbReference type="GO" id="GO:0072344">
    <property type="term" value="P:rescue of stalled ribosome"/>
    <property type="evidence" value="ECO:0007669"/>
    <property type="project" value="UniProtKB-UniRule"/>
</dbReference>
<comment type="subunit">
    <text evidence="1">Component of the ribosome quality control complex (RQC).</text>
</comment>
<sequence length="118" mass="12599">MSKKFKSQASSSRAATGAFGSGAFGAFSQTSADKGAVPSSLSYIFEPPDLSLISQPQVVVAFKNLSKKDSITKSKALEDLLDFICGSETQGVRPEEGFLEAWMHCGGFVSLLIHFKDT</sequence>
<name>A0A0J8QL71_COCIT</name>
<proteinExistence type="inferred from homology"/>
<feature type="region of interest" description="Disordered" evidence="2">
    <location>
        <begin position="1"/>
        <end position="22"/>
    </location>
</feature>
<dbReference type="PANTHER" id="PTHR12389:SF0">
    <property type="entry name" value="E3 UBIQUITIN-PROTEIN LIGASE LISTERIN"/>
    <property type="match status" value="1"/>
</dbReference>
<keyword evidence="1" id="KW-0833">Ubl conjugation pathway</keyword>
<comment type="function">
    <text evidence="1">E3 ubiquitin-protein ligase. Component of the ribosome quality control complex (RQC), a ribosome-associated complex that mediates ubiquitination and extraction of incompletely synthesized nascent chains for proteasomal degradation.</text>
</comment>
<comment type="catalytic activity">
    <reaction evidence="1">
        <text>S-ubiquitinyl-[E2 ubiquitin-conjugating enzyme]-L-cysteine + [acceptor protein]-L-lysine = [E2 ubiquitin-conjugating enzyme]-L-cysteine + N(6)-ubiquitinyl-[acceptor protein]-L-lysine.</text>
        <dbReference type="EC" id="2.3.2.27"/>
    </reaction>
</comment>
<evidence type="ECO:0000259" key="3">
    <source>
        <dbReference type="Pfam" id="PF22958"/>
    </source>
</evidence>
<reference evidence="5" key="1">
    <citation type="journal article" date="2010" name="Genome Res.">
        <title>Population genomic sequencing of Coccidioides fungi reveals recent hybridization and transposon control.</title>
        <authorList>
            <person name="Neafsey D.E."/>
            <person name="Barker B.M."/>
            <person name="Sharpton T.J."/>
            <person name="Stajich J.E."/>
            <person name="Park D.J."/>
            <person name="Whiston E."/>
            <person name="Hung C.-Y."/>
            <person name="McMahan C."/>
            <person name="White J."/>
            <person name="Sykes S."/>
            <person name="Heiman D."/>
            <person name="Young S."/>
            <person name="Zeng Q."/>
            <person name="Abouelleil A."/>
            <person name="Aftuck L."/>
            <person name="Bessette D."/>
            <person name="Brown A."/>
            <person name="FitzGerald M."/>
            <person name="Lui A."/>
            <person name="Macdonald J.P."/>
            <person name="Priest M."/>
            <person name="Orbach M.J."/>
            <person name="Galgiani J.N."/>
            <person name="Kirkland T.N."/>
            <person name="Cole G.T."/>
            <person name="Birren B.W."/>
            <person name="Henn M.R."/>
            <person name="Taylor J.W."/>
            <person name="Rounsley S.D."/>
        </authorList>
    </citation>
    <scope>NUCLEOTIDE SEQUENCE [LARGE SCALE GENOMIC DNA]</scope>
    <source>
        <strain evidence="5">RMSCC 3703</strain>
    </source>
</reference>
<keyword evidence="1" id="KW-0479">Metal-binding</keyword>
<dbReference type="Pfam" id="PF22958">
    <property type="entry name" value="Ltn1_1st"/>
    <property type="match status" value="1"/>
</dbReference>
<dbReference type="GO" id="GO:0043023">
    <property type="term" value="F:ribosomal large subunit binding"/>
    <property type="evidence" value="ECO:0007669"/>
    <property type="project" value="TreeGrafter"/>
</dbReference>
<evidence type="ECO:0000256" key="1">
    <source>
        <dbReference type="RuleBase" id="RU367090"/>
    </source>
</evidence>
<organism evidence="4 5">
    <name type="scientific">Coccidioides immitis RMSCC 3703</name>
    <dbReference type="NCBI Taxonomy" id="454286"/>
    <lineage>
        <taxon>Eukaryota</taxon>
        <taxon>Fungi</taxon>
        <taxon>Dikarya</taxon>
        <taxon>Ascomycota</taxon>
        <taxon>Pezizomycotina</taxon>
        <taxon>Eurotiomycetes</taxon>
        <taxon>Eurotiomycetidae</taxon>
        <taxon>Onygenales</taxon>
        <taxon>Onygenaceae</taxon>
        <taxon>Coccidioides</taxon>
    </lineage>
</organism>
<comment type="pathway">
    <text evidence="1">Protein modification; protein ubiquitination.</text>
</comment>
<evidence type="ECO:0000313" key="4">
    <source>
        <dbReference type="EMBL" id="KMU71968.1"/>
    </source>
</evidence>
<dbReference type="InterPro" id="IPR039795">
    <property type="entry name" value="LTN1/Rkr1"/>
</dbReference>
<evidence type="ECO:0000256" key="2">
    <source>
        <dbReference type="SAM" id="MobiDB-lite"/>
    </source>
</evidence>
<dbReference type="GO" id="GO:1990116">
    <property type="term" value="P:ribosome-associated ubiquitin-dependent protein catabolic process"/>
    <property type="evidence" value="ECO:0007669"/>
    <property type="project" value="UniProtKB-UniRule"/>
</dbReference>
<keyword evidence="1" id="KW-0863">Zinc-finger</keyword>
<keyword evidence="1" id="KW-0808">Transferase</keyword>